<dbReference type="InterPro" id="IPR006073">
    <property type="entry name" value="GTP-bd"/>
</dbReference>
<dbReference type="Proteomes" id="UP000001203">
    <property type="component" value="Chromosome linear"/>
</dbReference>
<dbReference type="Gene3D" id="3.40.50.300">
    <property type="entry name" value="P-loop containing nucleotide triphosphate hydrolases"/>
    <property type="match status" value="1"/>
</dbReference>
<gene>
    <name evidence="4" type="ordered locus">cce_4846</name>
</gene>
<feature type="transmembrane region" description="Helical" evidence="1">
    <location>
        <begin position="426"/>
        <end position="457"/>
    </location>
</feature>
<accession>B1X232</accession>
<keyword evidence="1" id="KW-1133">Transmembrane helix</keyword>
<keyword evidence="1" id="KW-0812">Transmembrane</keyword>
<name>B1X232_CROS5</name>
<dbReference type="PANTHER" id="PTHR43185">
    <property type="entry name" value="FERROUS IRON TRANSPORT PROTEIN B"/>
    <property type="match status" value="1"/>
</dbReference>
<feature type="domain" description="G" evidence="2">
    <location>
        <begin position="21"/>
        <end position="121"/>
    </location>
</feature>
<dbReference type="GO" id="GO:0005886">
    <property type="term" value="C:plasma membrane"/>
    <property type="evidence" value="ECO:0007669"/>
    <property type="project" value="TreeGrafter"/>
</dbReference>
<evidence type="ECO:0000313" key="4">
    <source>
        <dbReference type="EMBL" id="ACB54193.1"/>
    </source>
</evidence>
<feature type="transmembrane region" description="Helical" evidence="1">
    <location>
        <begin position="529"/>
        <end position="555"/>
    </location>
</feature>
<feature type="transmembrane region" description="Helical" evidence="1">
    <location>
        <begin position="501"/>
        <end position="522"/>
    </location>
</feature>
<feature type="domain" description="Nucleoside transporter/FeoB GTPase Gate" evidence="3">
    <location>
        <begin position="267"/>
        <end position="360"/>
    </location>
</feature>
<reference evidence="4 5" key="1">
    <citation type="journal article" date="2008" name="Proc. Natl. Acad. Sci. U.S.A.">
        <title>The genome of Cyanothece 51142, a unicellular diazotrophic cyanobacterium important in the marine nitrogen cycle.</title>
        <authorList>
            <person name="Welsh E.A."/>
            <person name="Liberton M."/>
            <person name="Stoeckel J."/>
            <person name="Loh T."/>
            <person name="Elvitigala T."/>
            <person name="Wang C."/>
            <person name="Wollam A."/>
            <person name="Fulton R.S."/>
            <person name="Clifton S.W."/>
            <person name="Jacobs J.M."/>
            <person name="Aurora R."/>
            <person name="Ghosh B.K."/>
            <person name="Sherman L.A."/>
            <person name="Smith R.D."/>
            <person name="Wilson R.K."/>
            <person name="Pakrasi H.B."/>
        </authorList>
    </citation>
    <scope>NUCLEOTIDE SEQUENCE [LARGE SCALE GENOMIC DNA]</scope>
    <source>
        <strain evidence="5">ATCC 51142 / BH68</strain>
    </source>
</reference>
<dbReference type="STRING" id="43989.cce_4846"/>
<dbReference type="CDD" id="cd00882">
    <property type="entry name" value="Ras_like_GTPase"/>
    <property type="match status" value="1"/>
</dbReference>
<dbReference type="InterPro" id="IPR011642">
    <property type="entry name" value="Gate_dom"/>
</dbReference>
<feature type="transmembrane region" description="Helical" evidence="1">
    <location>
        <begin position="339"/>
        <end position="359"/>
    </location>
</feature>
<evidence type="ECO:0000313" key="5">
    <source>
        <dbReference type="Proteomes" id="UP000001203"/>
    </source>
</evidence>
<keyword evidence="5" id="KW-1185">Reference proteome</keyword>
<proteinExistence type="predicted"/>
<keyword evidence="1" id="KW-0472">Membrane</keyword>
<dbReference type="SUPFAM" id="SSF52540">
    <property type="entry name" value="P-loop containing nucleoside triphosphate hydrolases"/>
    <property type="match status" value="1"/>
</dbReference>
<evidence type="ECO:0000259" key="2">
    <source>
        <dbReference type="Pfam" id="PF01926"/>
    </source>
</evidence>
<feature type="transmembrane region" description="Helical" evidence="1">
    <location>
        <begin position="365"/>
        <end position="384"/>
    </location>
</feature>
<dbReference type="InterPro" id="IPR050860">
    <property type="entry name" value="FeoB_GTPase"/>
</dbReference>
<dbReference type="AlphaFoldDB" id="B1X232"/>
<feature type="transmembrane region" description="Helical" evidence="1">
    <location>
        <begin position="200"/>
        <end position="220"/>
    </location>
</feature>
<dbReference type="KEGG" id="cyt:cce_4846"/>
<sequence length="556" mass="61018">MCLLKKKMNIFTPSKIERDCVVVIGKENTGKSQLIASLTGKSAYSDNFRGSTIACETYQSEAYSFIDTPGILYRSDSLTTRQALRQLQENDTVLLVVKATDVDRDLADLLPLVADKRGIVVITFWDKLSSTTHNQQVVREWSQTSNLSIVTVDARYLTAEQQNLIVEALREPHPFLPQWIPQRAGWHIQPQPTLLEHPRLGWLLAITLLLIPAIIAVWGANSFATLVDPVMQAAVASLIEPLSQLPIGLKEILIGQYGLVTMGPLLFIWAMPTVVLYALFLGAYKASGLVERITITLDPLLRPFGLSGRDLVRVIMGFGCNVPAVISTRGCSSCSRGTCISAIAFGSACSYQFGATLGVFSAASLTYLVIPYLLYLTITTLIYARIISSPTAKSTQNSLVIEGRAFLEFPRWSVIWREAKSTIQQFLFNAIPIFLMITIIASVLNWLGVIATLANIINPLMGWFNLPPEASLPIVLASIRKDGLLLFAEPETLAMLTPLQVLTGVYLAGVLLPCLVTLLTIMQEKSSRFALLLLGKQAIAAMFFSLLLAWGGLLIT</sequence>
<evidence type="ECO:0000256" key="1">
    <source>
        <dbReference type="SAM" id="Phobius"/>
    </source>
</evidence>
<dbReference type="HOGENOM" id="CLU_036606_1_0_3"/>
<feature type="transmembrane region" description="Helical" evidence="1">
    <location>
        <begin position="266"/>
        <end position="284"/>
    </location>
</feature>
<dbReference type="GO" id="GO:0015093">
    <property type="term" value="F:ferrous iron transmembrane transporter activity"/>
    <property type="evidence" value="ECO:0007669"/>
    <property type="project" value="TreeGrafter"/>
</dbReference>
<dbReference type="InterPro" id="IPR027417">
    <property type="entry name" value="P-loop_NTPase"/>
</dbReference>
<dbReference type="Pfam" id="PF01926">
    <property type="entry name" value="MMR_HSR1"/>
    <property type="match status" value="1"/>
</dbReference>
<dbReference type="GO" id="GO:0005525">
    <property type="term" value="F:GTP binding"/>
    <property type="evidence" value="ECO:0007669"/>
    <property type="project" value="InterPro"/>
</dbReference>
<dbReference type="Pfam" id="PF07670">
    <property type="entry name" value="Gate"/>
    <property type="match status" value="1"/>
</dbReference>
<dbReference type="EMBL" id="CP000807">
    <property type="protein sequence ID" value="ACB54193.1"/>
    <property type="molecule type" value="Genomic_DNA"/>
</dbReference>
<evidence type="ECO:0000259" key="3">
    <source>
        <dbReference type="Pfam" id="PF07670"/>
    </source>
</evidence>
<protein>
    <submittedName>
        <fullName evidence="4">Ferrous iron transport protein</fullName>
    </submittedName>
</protein>
<dbReference type="eggNOG" id="COG0370">
    <property type="taxonomic scope" value="Bacteria"/>
</dbReference>
<organism evidence="4 5">
    <name type="scientific">Crocosphaera subtropica (strain ATCC 51142 / BH68)</name>
    <name type="common">Cyanothece sp. (strain ATCC 51142)</name>
    <dbReference type="NCBI Taxonomy" id="43989"/>
    <lineage>
        <taxon>Bacteria</taxon>
        <taxon>Bacillati</taxon>
        <taxon>Cyanobacteriota</taxon>
        <taxon>Cyanophyceae</taxon>
        <taxon>Oscillatoriophycideae</taxon>
        <taxon>Chroococcales</taxon>
        <taxon>Aphanothecaceae</taxon>
        <taxon>Crocosphaera</taxon>
        <taxon>Crocosphaera subtropica</taxon>
    </lineage>
</organism>
<dbReference type="PANTHER" id="PTHR43185:SF1">
    <property type="entry name" value="FE(2+) TRANSPORTER FEOB"/>
    <property type="match status" value="1"/>
</dbReference>